<organism evidence="13">
    <name type="scientific">Solanum lycopersicum</name>
    <name type="common">Tomato</name>
    <name type="synonym">Lycopersicon esculentum</name>
    <dbReference type="NCBI Taxonomy" id="4081"/>
    <lineage>
        <taxon>Eukaryota</taxon>
        <taxon>Viridiplantae</taxon>
        <taxon>Streptophyta</taxon>
        <taxon>Embryophyta</taxon>
        <taxon>Tracheophyta</taxon>
        <taxon>Spermatophyta</taxon>
        <taxon>Magnoliopsida</taxon>
        <taxon>eudicotyledons</taxon>
        <taxon>Gunneridae</taxon>
        <taxon>Pentapetalae</taxon>
        <taxon>asterids</taxon>
        <taxon>lamiids</taxon>
        <taxon>Solanales</taxon>
        <taxon>Solanaceae</taxon>
        <taxon>Solanoideae</taxon>
        <taxon>Solaneae</taxon>
        <taxon>Solanum</taxon>
        <taxon>Solanum subgen. Lycopersicon</taxon>
    </lineage>
</organism>
<keyword evidence="5" id="KW-0010">Activator</keyword>
<accession>A0A3Q7FSA9</accession>
<evidence type="ECO:0000256" key="9">
    <source>
        <dbReference type="SAM" id="SignalP"/>
    </source>
</evidence>
<evidence type="ECO:0000256" key="6">
    <source>
        <dbReference type="ARBA" id="ARBA00023163"/>
    </source>
</evidence>
<dbReference type="InterPro" id="IPR046831">
    <property type="entry name" value="Calmodulin_bind_N"/>
</dbReference>
<keyword evidence="9" id="KW-0732">Signal</keyword>
<evidence type="ECO:0000256" key="5">
    <source>
        <dbReference type="ARBA" id="ARBA00023159"/>
    </source>
</evidence>
<protein>
    <recommendedName>
        <fullName evidence="15">Calmodulin-binding protein 60 A</fullName>
    </recommendedName>
</protein>
<proteinExistence type="inferred from homology"/>
<dbReference type="GO" id="GO:0005516">
    <property type="term" value="F:calmodulin binding"/>
    <property type="evidence" value="ECO:0007669"/>
    <property type="project" value="InterPro"/>
</dbReference>
<dbReference type="PANTHER" id="PTHR31713">
    <property type="entry name" value="OS02G0177800 PROTEIN"/>
    <property type="match status" value="1"/>
</dbReference>
<keyword evidence="7" id="KW-0539">Nucleus</keyword>
<dbReference type="InterPro" id="IPR012416">
    <property type="entry name" value="CBP60"/>
</dbReference>
<dbReference type="Proteomes" id="UP000004994">
    <property type="component" value="Chromosome 3"/>
</dbReference>
<keyword evidence="4" id="KW-0238">DNA-binding</keyword>
<evidence type="ECO:0000259" key="10">
    <source>
        <dbReference type="Pfam" id="PF07887"/>
    </source>
</evidence>
<comment type="subcellular location">
    <subcellularLocation>
        <location evidence="1">Nucleus</location>
    </subcellularLocation>
</comment>
<dbReference type="Gramene" id="Solyc03g113970.3.1">
    <property type="protein sequence ID" value="Solyc03g113970.3.1"/>
    <property type="gene ID" value="Solyc03g113970.3"/>
</dbReference>
<dbReference type="GO" id="GO:0080142">
    <property type="term" value="P:regulation of salicylic acid biosynthetic process"/>
    <property type="evidence" value="ECO:0000318"/>
    <property type="project" value="GO_Central"/>
</dbReference>
<sequence length="1101" mass="123932">MAVDMFEEGNSTSHTETTNSNTPPFTRLLQILVAFLLALWSASPIQVEDESHSELEEILTDQNRINSQKKLDPCESRCLCLKFSHEIVAPLVFTGECIFPNGTKLELVDAATGQQVRHGPLASSAQIEICVLNDENWTIEELNSHIMVQTRGCDQNPYLRLEGGVVSVNEIKFKHTPKHMKKLDVVKLGARVVDETEVIEAVTGPFTVKDQRLKSKKRYPPSPTDHVWSLEHICKYGAFHKRLTESGIKTVEDFLIELQNNPQRLRHILGRSMSENYWKKVTKHAKTCNLDGRKYLYHHLETEQKFTVAFDVAGQVMWLDSGCGLLHFNMLPENQKAYAQKLVETAFANWENVEKSDNEISTIVSPPPRIGGMSSCHQGNLVTVDECQSLEFQNTSGTTETYRSAECSTSYAFVDRQSVSDEMSVAITSPGHSGFGPWGYQNSPNDIISAISESGDWEELMQYLSSDAIQFDDFLYRELGQTNNSVAETIATQFHQLQHGVAMDLLQNQFMVSENVHNEDSTNTNQQCPMNNVSIVPEASTCKDKYKKIWIKITSIVKWLALNSHNHRSTCRQDHKHFLLTLLSLPLRRSPSTFSFHSSPTSTNLSCRTTTPAAKPLHPLLPAPRRSSASFFPSLPFFLCTINDPLQNTTDRLSSLSPSNQQETLLAASVKHELELAEKKFLFTKGNPEKDIQAPKLRILKLMFLSEVSVPVLTGKEIKGEGGNAIELVLVDDNTGEIVESGPEASAKVEIVVLRGEFGDDDGGNWTVEEFGSNVVREREGKKPLLAETVHVRLNKGIGSVDKIKFSHSAIYMKMGMFRLGARFVDTFNSIQVKEARTESFTVKDGRQQYHEKHDPPSLSDGVHRLKNIGRGSKNRLCDVLNLKPKMLEETISHARRCITNERTYSYIDLQEKEGVVFNIVGETNAQRLLVSACENWDHVVTVDNETFFMQYPSQLLPTMNPSNSPSREVPSTSNNVENLRTSDGHCSTSFQRNVSSVIPARVASGISQNDPDSVSISNQEFSNSPIYSPLVQHFWIDQCNYQLEDIYFGFDTHQPHDASASTVNVHNRWKMLLKIFRQSSMRRRAAALTDIQPLKKQRVF</sequence>
<evidence type="ECO:0000259" key="11">
    <source>
        <dbReference type="Pfam" id="PF20451"/>
    </source>
</evidence>
<evidence type="ECO:0000256" key="4">
    <source>
        <dbReference type="ARBA" id="ARBA00023125"/>
    </source>
</evidence>
<dbReference type="InParanoid" id="A0A3Q7FSA9"/>
<reference evidence="13" key="1">
    <citation type="journal article" date="2012" name="Nature">
        <title>The tomato genome sequence provides insights into fleshy fruit evolution.</title>
        <authorList>
            <consortium name="Tomato Genome Consortium"/>
        </authorList>
    </citation>
    <scope>NUCLEOTIDE SEQUENCE [LARGE SCALE GENOMIC DNA]</scope>
    <source>
        <strain evidence="13">cv. Heinz 1706</strain>
    </source>
</reference>
<dbReference type="GO" id="GO:0005634">
    <property type="term" value="C:nucleus"/>
    <property type="evidence" value="ECO:0000318"/>
    <property type="project" value="GO_Central"/>
</dbReference>
<dbReference type="Pfam" id="PF07887">
    <property type="entry name" value="Calmodulin_bind"/>
    <property type="match status" value="2"/>
</dbReference>
<keyword evidence="14" id="KW-1185">Reference proteome</keyword>
<evidence type="ECO:0000256" key="1">
    <source>
        <dbReference type="ARBA" id="ARBA00004123"/>
    </source>
</evidence>
<dbReference type="AlphaFoldDB" id="A0A3Q7FSA9"/>
<dbReference type="GO" id="GO:0003700">
    <property type="term" value="F:DNA-binding transcription factor activity"/>
    <property type="evidence" value="ECO:0000318"/>
    <property type="project" value="GO_Central"/>
</dbReference>
<dbReference type="PANTHER" id="PTHR31713:SF41">
    <property type="entry name" value="CALMODULIN-BINDING PROTEIN 60 A-LIKE"/>
    <property type="match status" value="1"/>
</dbReference>
<evidence type="ECO:0000313" key="13">
    <source>
        <dbReference type="EnsemblPlants" id="Solyc03g113970.3.1"/>
    </source>
</evidence>
<feature type="compositionally biased region" description="Low complexity" evidence="8">
    <location>
        <begin position="8"/>
        <end position="21"/>
    </location>
</feature>
<dbReference type="EnsemblPlants" id="Solyc03g113970.3.1">
    <property type="protein sequence ID" value="Solyc03g113970.3.1"/>
    <property type="gene ID" value="Solyc03g113970.3"/>
</dbReference>
<feature type="signal peptide" evidence="9">
    <location>
        <begin position="1"/>
        <end position="44"/>
    </location>
</feature>
<dbReference type="GO" id="GO:0043565">
    <property type="term" value="F:sequence-specific DNA binding"/>
    <property type="evidence" value="ECO:0000318"/>
    <property type="project" value="GO_Central"/>
</dbReference>
<feature type="domain" description="Calmodulin binding protein-like N-terminal" evidence="10">
    <location>
        <begin position="81"/>
        <end position="211"/>
    </location>
</feature>
<keyword evidence="3" id="KW-0805">Transcription regulation</keyword>
<evidence type="ECO:0000256" key="7">
    <source>
        <dbReference type="ARBA" id="ARBA00023242"/>
    </source>
</evidence>
<reference evidence="13" key="2">
    <citation type="submission" date="2019-01" db="UniProtKB">
        <authorList>
            <consortium name="EnsemblPlants"/>
        </authorList>
    </citation>
    <scope>IDENTIFICATION</scope>
    <source>
        <strain evidence="13">cv. Heinz 1706</strain>
    </source>
</reference>
<dbReference type="InterPro" id="IPR046829">
    <property type="entry name" value="Calmod_bind_C"/>
</dbReference>
<evidence type="ECO:0000256" key="3">
    <source>
        <dbReference type="ARBA" id="ARBA00023015"/>
    </source>
</evidence>
<dbReference type="STRING" id="4081.A0A3Q7FSA9"/>
<keyword evidence="6" id="KW-0804">Transcription</keyword>
<feature type="domain" description="Calmodulin binding protein-like N-terminal" evidence="10">
    <location>
        <begin position="700"/>
        <end position="845"/>
    </location>
</feature>
<evidence type="ECO:0000313" key="14">
    <source>
        <dbReference type="Proteomes" id="UP000004994"/>
    </source>
</evidence>
<feature type="chain" id="PRO_5018791900" description="Calmodulin-binding protein 60 A" evidence="9">
    <location>
        <begin position="45"/>
        <end position="1101"/>
    </location>
</feature>
<dbReference type="InterPro" id="IPR046830">
    <property type="entry name" value="Calmod_bind_M"/>
</dbReference>
<dbReference type="PaxDb" id="4081-Solyc03g113970.2.1"/>
<evidence type="ECO:0008006" key="15">
    <source>
        <dbReference type="Google" id="ProtNLM"/>
    </source>
</evidence>
<dbReference type="Pfam" id="PF20452">
    <property type="entry name" value="Calmod_bind_C"/>
    <property type="match status" value="1"/>
</dbReference>
<feature type="domain" description="Calmodulin binding protein C-terminal" evidence="12">
    <location>
        <begin position="295"/>
        <end position="355"/>
    </location>
</feature>
<evidence type="ECO:0000256" key="8">
    <source>
        <dbReference type="SAM" id="MobiDB-lite"/>
    </source>
</evidence>
<feature type="region of interest" description="Disordered" evidence="8">
    <location>
        <begin position="1"/>
        <end position="21"/>
    </location>
</feature>
<name>A0A3Q7FSA9_SOLLC</name>
<evidence type="ECO:0000259" key="12">
    <source>
        <dbReference type="Pfam" id="PF20452"/>
    </source>
</evidence>
<dbReference type="OMA" id="SHEHEPL"/>
<feature type="domain" description="Calmodulin binding protein central" evidence="11">
    <location>
        <begin position="223"/>
        <end position="288"/>
    </location>
</feature>
<evidence type="ECO:0000256" key="2">
    <source>
        <dbReference type="ARBA" id="ARBA00007214"/>
    </source>
</evidence>
<dbReference type="Pfam" id="PF20451">
    <property type="entry name" value="Calmod_bind_M"/>
    <property type="match status" value="1"/>
</dbReference>
<comment type="similarity">
    <text evidence="2">Belongs to the plant ACBP60 protein family.</text>
</comment>